<dbReference type="OrthoDB" id="1453530at2"/>
<dbReference type="eggNOG" id="ENOG503332Z">
    <property type="taxonomic scope" value="Bacteria"/>
</dbReference>
<keyword evidence="1" id="KW-1133">Transmembrane helix</keyword>
<keyword evidence="1" id="KW-0812">Transmembrane</keyword>
<evidence type="ECO:0000313" key="2">
    <source>
        <dbReference type="EMBL" id="ELR73787.1"/>
    </source>
</evidence>
<name>L8K2V9_9BACT</name>
<reference evidence="2 3" key="1">
    <citation type="submission" date="2012-12" db="EMBL/GenBank/DDBJ databases">
        <title>Genome assembly of Fulvivirga imtechensis AK7.</title>
        <authorList>
            <person name="Nupur N."/>
            <person name="Khatri I."/>
            <person name="Kumar R."/>
            <person name="Subramanian S."/>
            <person name="Pinnaka A."/>
        </authorList>
    </citation>
    <scope>NUCLEOTIDE SEQUENCE [LARGE SCALE GENOMIC DNA]</scope>
    <source>
        <strain evidence="2 3">AK7</strain>
    </source>
</reference>
<dbReference type="STRING" id="1237149.C900_01397"/>
<feature type="transmembrane region" description="Helical" evidence="1">
    <location>
        <begin position="187"/>
        <end position="210"/>
    </location>
</feature>
<dbReference type="Proteomes" id="UP000011135">
    <property type="component" value="Unassembled WGS sequence"/>
</dbReference>
<dbReference type="RefSeq" id="WP_009577597.1">
    <property type="nucleotide sequence ID" value="NZ_AMZN01000002.1"/>
</dbReference>
<gene>
    <name evidence="2" type="ORF">C900_01397</name>
</gene>
<accession>L8K2V9</accession>
<feature type="transmembrane region" description="Helical" evidence="1">
    <location>
        <begin position="155"/>
        <end position="175"/>
    </location>
</feature>
<feature type="transmembrane region" description="Helical" evidence="1">
    <location>
        <begin position="6"/>
        <end position="22"/>
    </location>
</feature>
<keyword evidence="3" id="KW-1185">Reference proteome</keyword>
<feature type="transmembrane region" description="Helical" evidence="1">
    <location>
        <begin position="62"/>
        <end position="80"/>
    </location>
</feature>
<dbReference type="AlphaFoldDB" id="L8K2V9"/>
<evidence type="ECO:0000313" key="3">
    <source>
        <dbReference type="Proteomes" id="UP000011135"/>
    </source>
</evidence>
<organism evidence="2 3">
    <name type="scientific">Fulvivirga imtechensis AK7</name>
    <dbReference type="NCBI Taxonomy" id="1237149"/>
    <lineage>
        <taxon>Bacteria</taxon>
        <taxon>Pseudomonadati</taxon>
        <taxon>Bacteroidota</taxon>
        <taxon>Cytophagia</taxon>
        <taxon>Cytophagales</taxon>
        <taxon>Fulvivirgaceae</taxon>
        <taxon>Fulvivirga</taxon>
    </lineage>
</organism>
<feature type="transmembrane region" description="Helical" evidence="1">
    <location>
        <begin position="29"/>
        <end position="50"/>
    </location>
</feature>
<evidence type="ECO:0008006" key="4">
    <source>
        <dbReference type="Google" id="ProtNLM"/>
    </source>
</evidence>
<comment type="caution">
    <text evidence="2">The sequence shown here is derived from an EMBL/GenBank/DDBJ whole genome shotgun (WGS) entry which is preliminary data.</text>
</comment>
<evidence type="ECO:0000256" key="1">
    <source>
        <dbReference type="SAM" id="Phobius"/>
    </source>
</evidence>
<keyword evidence="1" id="KW-0472">Membrane</keyword>
<protein>
    <recommendedName>
        <fullName evidence="4">Histidine kinase N-terminal 7TM region domain-containing protein</fullName>
    </recommendedName>
</protein>
<feature type="transmembrane region" description="Helical" evidence="1">
    <location>
        <begin position="92"/>
        <end position="110"/>
    </location>
</feature>
<feature type="transmembrane region" description="Helical" evidence="1">
    <location>
        <begin position="122"/>
        <end position="143"/>
    </location>
</feature>
<dbReference type="EMBL" id="AMZN01000002">
    <property type="protein sequence ID" value="ELR73787.1"/>
    <property type="molecule type" value="Genomic_DNA"/>
</dbReference>
<proteinExistence type="predicted"/>
<sequence>MSLLGLIKFLELITAILGSVFYKKYSHSFLRYFLFLLWFVVGVEFTMWALKHYNDIRFQNNFIYNVLTSILYIYFFLLYYKIINTARYKRLVFFFLIAFILSVTVNFLWIQGLMLTTPFHSYPFTIGAILLILTIGLFFVEILNTEKVLYFKRYLMFWISVGLFLYYTAIIPYIISLNFLPAFRSSSIWSFIIFTLNLMMYGCFSIGFIVSKKLSD</sequence>